<protein>
    <submittedName>
        <fullName evidence="2">HD domain-containing protein</fullName>
    </submittedName>
</protein>
<dbReference type="Gene3D" id="1.10.3210.10">
    <property type="entry name" value="Hypothetical protein af1432"/>
    <property type="match status" value="1"/>
</dbReference>
<proteinExistence type="predicted"/>
<comment type="caution">
    <text evidence="2">The sequence shown here is derived from an EMBL/GenBank/DDBJ whole genome shotgun (WGS) entry which is preliminary data.</text>
</comment>
<dbReference type="InterPro" id="IPR003607">
    <property type="entry name" value="HD/PDEase_dom"/>
</dbReference>
<evidence type="ECO:0000313" key="3">
    <source>
        <dbReference type="Proteomes" id="UP000265489"/>
    </source>
</evidence>
<dbReference type="EMBL" id="QRYQ01000002">
    <property type="protein sequence ID" value="RGU93677.1"/>
    <property type="molecule type" value="Genomic_DNA"/>
</dbReference>
<dbReference type="PROSITE" id="PS51832">
    <property type="entry name" value="HD_GYP"/>
    <property type="match status" value="1"/>
</dbReference>
<dbReference type="Pfam" id="PF13487">
    <property type="entry name" value="HD_5"/>
    <property type="match status" value="1"/>
</dbReference>
<dbReference type="InterPro" id="IPR052020">
    <property type="entry name" value="Cyclic_di-GMP/3'3'-cGAMP_PDE"/>
</dbReference>
<evidence type="ECO:0000313" key="2">
    <source>
        <dbReference type="EMBL" id="RGU93677.1"/>
    </source>
</evidence>
<dbReference type="AlphaFoldDB" id="A0A395WD64"/>
<gene>
    <name evidence="2" type="ORF">DWW32_01290</name>
</gene>
<sequence length="627" mass="73795">MVGGELLLTSLKVFEKMSEEMFLFHLEELNKKKISGFIIKRNESIPSYLLDTLFKFCEENHIPVLEISQNQNYFRIIKYILGQIYSKEAANRLYFVSMHDIFSGILLNESNLNVAIEKVLILLNKMLDNPVAIYSSDYDCYASSEEEPVSFNIENGLKRYIPEVITKQQYFIQKREYVEYINKMQLFDGRYFYLVITEKNNQLNDIDFAGMEDAILTLQFALMRLSAEEETMAINRCLERDGFCSRNAVNHCRVHKVLLDVQNTFNNKLENIKVSDLIRPGKDEYFGRFYVVLKVNLKKNSYECVYSHNQDVYDQSEIIDSYDEFIKNYVNWFVYESDQEKIESFLLLNELKKVDSCIEEDLPYRRLNKDSYIWMEAKKYVDTDNHKAIITLHNNKIFQNNIVSMEQELRNKEKVMLKQYWDMVTLLVAVLNHNNVVDKEYHDDISFYTEQMYRQLQKDYPKYGITDEDIEIVTHLAPIHDIGKVRVPIEILNKPGKLTKEEMDIVKQHPLVGAEMTQRFPKGLTTEKLNQYSYEICRHHHERYDGTGYPDGLKGEDIPLSAQVVGLVDAYDALISVRPYKKKLEHDQAVQMILNGECGKFSDELLHCFKKVSSQNNWIKRSEREDV</sequence>
<evidence type="ECO:0000259" key="1">
    <source>
        <dbReference type="PROSITE" id="PS51832"/>
    </source>
</evidence>
<dbReference type="PANTHER" id="PTHR45228">
    <property type="entry name" value="CYCLIC DI-GMP PHOSPHODIESTERASE TM_0186-RELATED"/>
    <property type="match status" value="1"/>
</dbReference>
<dbReference type="CDD" id="cd00077">
    <property type="entry name" value="HDc"/>
    <property type="match status" value="1"/>
</dbReference>
<dbReference type="PANTHER" id="PTHR45228:SF8">
    <property type="entry name" value="TWO-COMPONENT RESPONSE REGULATOR-RELATED"/>
    <property type="match status" value="1"/>
</dbReference>
<accession>A0A395WD64</accession>
<dbReference type="InterPro" id="IPR037522">
    <property type="entry name" value="HD_GYP_dom"/>
</dbReference>
<feature type="domain" description="HD-GYP" evidence="1">
    <location>
        <begin position="416"/>
        <end position="625"/>
    </location>
</feature>
<reference evidence="2 3" key="1">
    <citation type="submission" date="2018-08" db="EMBL/GenBank/DDBJ databases">
        <title>A genome reference for cultivated species of the human gut microbiota.</title>
        <authorList>
            <person name="Zou Y."/>
            <person name="Xue W."/>
            <person name="Luo G."/>
        </authorList>
    </citation>
    <scope>NUCLEOTIDE SEQUENCE [LARGE SCALE GENOMIC DNA]</scope>
    <source>
        <strain evidence="2 3">AF15-20</strain>
    </source>
</reference>
<organism evidence="2 3">
    <name type="scientific">Holdemanella biformis</name>
    <dbReference type="NCBI Taxonomy" id="1735"/>
    <lineage>
        <taxon>Bacteria</taxon>
        <taxon>Bacillati</taxon>
        <taxon>Bacillota</taxon>
        <taxon>Erysipelotrichia</taxon>
        <taxon>Erysipelotrichales</taxon>
        <taxon>Erysipelotrichaceae</taxon>
        <taxon>Holdemanella</taxon>
    </lineage>
</organism>
<dbReference type="Proteomes" id="UP000265489">
    <property type="component" value="Unassembled WGS sequence"/>
</dbReference>
<name>A0A395WD64_9FIRM</name>
<dbReference type="SUPFAM" id="SSF109604">
    <property type="entry name" value="HD-domain/PDEase-like"/>
    <property type="match status" value="1"/>
</dbReference>